<feature type="transmembrane region" description="Helical" evidence="2">
    <location>
        <begin position="325"/>
        <end position="343"/>
    </location>
</feature>
<feature type="transmembrane region" description="Helical" evidence="2">
    <location>
        <begin position="363"/>
        <end position="385"/>
    </location>
</feature>
<dbReference type="AlphaFoldDB" id="A0A166EEI9"/>
<keyword evidence="4" id="KW-1185">Reference proteome</keyword>
<keyword evidence="2" id="KW-0812">Transmembrane</keyword>
<keyword evidence="2" id="KW-0472">Membrane</keyword>
<feature type="transmembrane region" description="Helical" evidence="2">
    <location>
        <begin position="202"/>
        <end position="224"/>
    </location>
</feature>
<evidence type="ECO:0000256" key="1">
    <source>
        <dbReference type="SAM" id="MobiDB-lite"/>
    </source>
</evidence>
<dbReference type="Proteomes" id="UP000076798">
    <property type="component" value="Unassembled WGS sequence"/>
</dbReference>
<sequence>MTCRNFYFNQRDNVTAILSLNQSLSVAISGDISSAIDSQDQADLVFASLYCAVAGAADISTCFGICPNPDIAGIGVRLSFWIQSFLNAILVLKSPKDSDLASWSATMLTTAVVIPAIIQKSQQALTLYHAVQVLNFATFSSVTSLAVAPLCHIWRQTGEGKVAETLSQFDGDAGFDGGVLLDEDEDDPQVRIRKLQEGQIQISRVVLSGALIIQICLQWTWAIILFTDTTYAQAPCSDLTLLYFFGIPLHASDINHGSYYIFPLWLLFNMCISLFWGILLVITSNPDMHPVLSRAQTELDPESAISGVINNITKFGIPYRDRKRMLLLGVNVLAVIVAAFILITSELEAWKNCILLGENTTWGFGQITAILLSLTPGGSLVVAVYDKHIVHERKRQELRRISEANSNPLSSEASFTMSPADSPLIRLQRASAVHFPSSTSHSSTLEPPGSHAPTNALGLSAYESYNAANPTVLRPALEDVFRARPKRRLSASSHSSNHLLPT</sequence>
<feature type="compositionally biased region" description="Polar residues" evidence="1">
    <location>
        <begin position="436"/>
        <end position="445"/>
    </location>
</feature>
<feature type="region of interest" description="Disordered" evidence="1">
    <location>
        <begin position="436"/>
        <end position="455"/>
    </location>
</feature>
<gene>
    <name evidence="3" type="ORF">SISSUDRAFT_1061108</name>
</gene>
<keyword evidence="2" id="KW-1133">Transmembrane helix</keyword>
<dbReference type="OrthoDB" id="5427664at2759"/>
<dbReference type="EMBL" id="KV428045">
    <property type="protein sequence ID" value="KZT39507.1"/>
    <property type="molecule type" value="Genomic_DNA"/>
</dbReference>
<proteinExistence type="predicted"/>
<accession>A0A166EEI9</accession>
<feature type="transmembrane region" description="Helical" evidence="2">
    <location>
        <begin position="259"/>
        <end position="282"/>
    </location>
</feature>
<organism evidence="3 4">
    <name type="scientific">Sistotremastrum suecicum HHB10207 ss-3</name>
    <dbReference type="NCBI Taxonomy" id="1314776"/>
    <lineage>
        <taxon>Eukaryota</taxon>
        <taxon>Fungi</taxon>
        <taxon>Dikarya</taxon>
        <taxon>Basidiomycota</taxon>
        <taxon>Agaricomycotina</taxon>
        <taxon>Agaricomycetes</taxon>
        <taxon>Sistotremastrales</taxon>
        <taxon>Sistotremastraceae</taxon>
        <taxon>Sistotremastrum</taxon>
    </lineage>
</organism>
<evidence type="ECO:0000313" key="3">
    <source>
        <dbReference type="EMBL" id="KZT39507.1"/>
    </source>
</evidence>
<name>A0A166EEI9_9AGAM</name>
<protein>
    <submittedName>
        <fullName evidence="3">Uncharacterized protein</fullName>
    </submittedName>
</protein>
<evidence type="ECO:0000313" key="4">
    <source>
        <dbReference type="Proteomes" id="UP000076798"/>
    </source>
</evidence>
<evidence type="ECO:0000256" key="2">
    <source>
        <dbReference type="SAM" id="Phobius"/>
    </source>
</evidence>
<reference evidence="3 4" key="1">
    <citation type="journal article" date="2016" name="Mol. Biol. Evol.">
        <title>Comparative Genomics of Early-Diverging Mushroom-Forming Fungi Provides Insights into the Origins of Lignocellulose Decay Capabilities.</title>
        <authorList>
            <person name="Nagy L.G."/>
            <person name="Riley R."/>
            <person name="Tritt A."/>
            <person name="Adam C."/>
            <person name="Daum C."/>
            <person name="Floudas D."/>
            <person name="Sun H."/>
            <person name="Yadav J.S."/>
            <person name="Pangilinan J."/>
            <person name="Larsson K.H."/>
            <person name="Matsuura K."/>
            <person name="Barry K."/>
            <person name="Labutti K."/>
            <person name="Kuo R."/>
            <person name="Ohm R.A."/>
            <person name="Bhattacharya S.S."/>
            <person name="Shirouzu T."/>
            <person name="Yoshinaga Y."/>
            <person name="Martin F.M."/>
            <person name="Grigoriev I.V."/>
            <person name="Hibbett D.S."/>
        </authorList>
    </citation>
    <scope>NUCLEOTIDE SEQUENCE [LARGE SCALE GENOMIC DNA]</scope>
    <source>
        <strain evidence="3 4">HHB10207 ss-3</strain>
    </source>
</reference>